<evidence type="ECO:0000313" key="1">
    <source>
        <dbReference type="EMBL" id="GGH88020.1"/>
    </source>
</evidence>
<evidence type="ECO:0000313" key="2">
    <source>
        <dbReference type="Proteomes" id="UP000656813"/>
    </source>
</evidence>
<keyword evidence="2" id="KW-1185">Reference proteome</keyword>
<dbReference type="RefSeq" id="WP_188499090.1">
    <property type="nucleotide sequence ID" value="NZ_BMFV01000045.1"/>
</dbReference>
<dbReference type="InterPro" id="IPR020115">
    <property type="entry name" value="Fin"/>
</dbReference>
<dbReference type="AlphaFoldDB" id="A0A8J2ZZN3"/>
<reference evidence="1" key="2">
    <citation type="submission" date="2020-09" db="EMBL/GenBank/DDBJ databases">
        <authorList>
            <person name="Sun Q."/>
            <person name="Zhou Y."/>
        </authorList>
    </citation>
    <scope>NUCLEOTIDE SEQUENCE</scope>
    <source>
        <strain evidence="1">CGMCC 1.12777</strain>
    </source>
</reference>
<reference evidence="1" key="1">
    <citation type="journal article" date="2014" name="Int. J. Syst. Evol. Microbiol.">
        <title>Complete genome sequence of Corynebacterium casei LMG S-19264T (=DSM 44701T), isolated from a smear-ripened cheese.</title>
        <authorList>
            <consortium name="US DOE Joint Genome Institute (JGI-PGF)"/>
            <person name="Walter F."/>
            <person name="Albersmeier A."/>
            <person name="Kalinowski J."/>
            <person name="Ruckert C."/>
        </authorList>
    </citation>
    <scope>NUCLEOTIDE SEQUENCE</scope>
    <source>
        <strain evidence="1">CGMCC 1.12777</strain>
    </source>
</reference>
<proteinExistence type="predicted"/>
<name>A0A8J2ZZN3_9BACL</name>
<protein>
    <submittedName>
        <fullName evidence="1">Anti-sigma-F factor Fin</fullName>
    </submittedName>
</protein>
<comment type="caution">
    <text evidence="1">The sequence shown here is derived from an EMBL/GenBank/DDBJ whole genome shotgun (WGS) entry which is preliminary data.</text>
</comment>
<dbReference type="Proteomes" id="UP000656813">
    <property type="component" value="Unassembled WGS sequence"/>
</dbReference>
<organism evidence="1 2">
    <name type="scientific">Pullulanibacillus pueri</name>
    <dbReference type="NCBI Taxonomy" id="1437324"/>
    <lineage>
        <taxon>Bacteria</taxon>
        <taxon>Bacillati</taxon>
        <taxon>Bacillota</taxon>
        <taxon>Bacilli</taxon>
        <taxon>Bacillales</taxon>
        <taxon>Sporolactobacillaceae</taxon>
        <taxon>Pullulanibacillus</taxon>
    </lineage>
</organism>
<dbReference type="Pfam" id="PF10955">
    <property type="entry name" value="Fin"/>
    <property type="match status" value="1"/>
</dbReference>
<accession>A0A8J2ZZN3</accession>
<sequence length="76" mass="8980">MEIYYRCRHCGVQVGHLKNDVFDTNHLGFNQLNSTERTELIEYNSKGHINVSTICEDCQEALERNPDYHQFDTFIQ</sequence>
<dbReference type="GO" id="GO:0010468">
    <property type="term" value="P:regulation of gene expression"/>
    <property type="evidence" value="ECO:0007669"/>
    <property type="project" value="InterPro"/>
</dbReference>
<gene>
    <name evidence="1" type="primary">fin</name>
    <name evidence="1" type="ORF">GCM10007096_39380</name>
</gene>
<dbReference type="EMBL" id="BMFV01000045">
    <property type="protein sequence ID" value="GGH88020.1"/>
    <property type="molecule type" value="Genomic_DNA"/>
</dbReference>